<dbReference type="AlphaFoldDB" id="A0A2G5SPW0"/>
<reference evidence="3" key="1">
    <citation type="submission" date="2017-10" db="EMBL/GenBank/DDBJ databases">
        <title>Rapid genome shrinkage in a self-fertile nematode reveals novel sperm competition proteins.</title>
        <authorList>
            <person name="Yin D."/>
            <person name="Schwarz E.M."/>
            <person name="Thomas C.G."/>
            <person name="Felde R.L."/>
            <person name="Korf I.F."/>
            <person name="Cutter A.D."/>
            <person name="Schartner C.M."/>
            <person name="Ralston E.J."/>
            <person name="Meyer B.J."/>
            <person name="Haag E.S."/>
        </authorList>
    </citation>
    <scope>NUCLEOTIDE SEQUENCE [LARGE SCALE GENOMIC DNA]</scope>
    <source>
        <strain evidence="3">JU1422</strain>
    </source>
</reference>
<evidence type="ECO:0000313" key="2">
    <source>
        <dbReference type="EMBL" id="PIC17057.1"/>
    </source>
</evidence>
<gene>
    <name evidence="2" type="primary">Cnig_chr_X.g23436</name>
    <name evidence="2" type="ORF">B9Z55_023436</name>
</gene>
<proteinExistence type="predicted"/>
<keyword evidence="3" id="KW-1185">Reference proteome</keyword>
<accession>A0A2G5SPW0</accession>
<evidence type="ECO:0000256" key="1">
    <source>
        <dbReference type="SAM" id="MobiDB-lite"/>
    </source>
</evidence>
<name>A0A2G5SPW0_9PELO</name>
<dbReference type="Proteomes" id="UP000230233">
    <property type="component" value="Chromosome X"/>
</dbReference>
<sequence>MQAEQQENERYALVPYIWKALEWSRGETVARQYNSIEQMMGDWPELQEMPENLAAEARNPMEPLSPLEKELRRYWHDEEASELHELMEVDQNLDPSKEDLRDDSKETKDSEKMDESENGGRSEHVSSSSDNLLLESWYKMRMDAWYEFLGVKKCTFTDAEEEEITSPESVQEILDRFQELADRDAANRGAQPTRPTMEAEKENRAVEAAAQDDMEQRLQNCVNLFPHIYNALRWSRGEEVVHKYKTIKEVMDDFFGHPNFTKEEEEELLSRESIKEILDRFQELADREAAER</sequence>
<feature type="region of interest" description="Disordered" evidence="1">
    <location>
        <begin position="87"/>
        <end position="128"/>
    </location>
</feature>
<organism evidence="2 3">
    <name type="scientific">Caenorhabditis nigoni</name>
    <dbReference type="NCBI Taxonomy" id="1611254"/>
    <lineage>
        <taxon>Eukaryota</taxon>
        <taxon>Metazoa</taxon>
        <taxon>Ecdysozoa</taxon>
        <taxon>Nematoda</taxon>
        <taxon>Chromadorea</taxon>
        <taxon>Rhabditida</taxon>
        <taxon>Rhabditina</taxon>
        <taxon>Rhabditomorpha</taxon>
        <taxon>Rhabditoidea</taxon>
        <taxon>Rhabditidae</taxon>
        <taxon>Peloderinae</taxon>
        <taxon>Caenorhabditis</taxon>
    </lineage>
</organism>
<dbReference type="EMBL" id="PDUG01000006">
    <property type="protein sequence ID" value="PIC17057.1"/>
    <property type="molecule type" value="Genomic_DNA"/>
</dbReference>
<comment type="caution">
    <text evidence="2">The sequence shown here is derived from an EMBL/GenBank/DDBJ whole genome shotgun (WGS) entry which is preliminary data.</text>
</comment>
<evidence type="ECO:0000313" key="3">
    <source>
        <dbReference type="Proteomes" id="UP000230233"/>
    </source>
</evidence>
<feature type="compositionally biased region" description="Basic and acidic residues" evidence="1">
    <location>
        <begin position="95"/>
        <end position="124"/>
    </location>
</feature>
<protein>
    <submittedName>
        <fullName evidence="2">Uncharacterized protein</fullName>
    </submittedName>
</protein>